<dbReference type="Pfam" id="PF25390">
    <property type="entry name" value="WD40_RLD"/>
    <property type="match status" value="1"/>
</dbReference>
<accession>A0A084SH90</accession>
<dbReference type="GO" id="GO:0005085">
    <property type="term" value="F:guanyl-nucleotide exchange factor activity"/>
    <property type="evidence" value="ECO:0007669"/>
    <property type="project" value="TreeGrafter"/>
</dbReference>
<dbReference type="EMBL" id="JPMI01000324">
    <property type="protein sequence ID" value="KFA87825.1"/>
    <property type="molecule type" value="Genomic_DNA"/>
</dbReference>
<protein>
    <recommendedName>
        <fullName evidence="3">RCC1-like domain-containing protein</fullName>
    </recommendedName>
</protein>
<dbReference type="SUPFAM" id="SSF50985">
    <property type="entry name" value="RCC1/BLIP-II"/>
    <property type="match status" value="1"/>
</dbReference>
<dbReference type="Proteomes" id="UP000028547">
    <property type="component" value="Unassembled WGS sequence"/>
</dbReference>
<gene>
    <name evidence="4" type="ORF">Q664_45220</name>
</gene>
<proteinExistence type="predicted"/>
<dbReference type="InterPro" id="IPR009091">
    <property type="entry name" value="RCC1/BLIP-II"/>
</dbReference>
<dbReference type="Gene3D" id="2.130.10.30">
    <property type="entry name" value="Regulator of chromosome condensation 1/beta-lactamase-inhibitor protein II"/>
    <property type="match status" value="2"/>
</dbReference>
<evidence type="ECO:0000313" key="4">
    <source>
        <dbReference type="EMBL" id="KFA87825.1"/>
    </source>
</evidence>
<name>A0A084SH90_9BACT</name>
<dbReference type="PANTHER" id="PTHR45982:SF1">
    <property type="entry name" value="REGULATOR OF CHROMOSOME CONDENSATION"/>
    <property type="match status" value="1"/>
</dbReference>
<evidence type="ECO:0000256" key="2">
    <source>
        <dbReference type="ARBA" id="ARBA00022737"/>
    </source>
</evidence>
<keyword evidence="2" id="KW-0677">Repeat</keyword>
<evidence type="ECO:0000313" key="5">
    <source>
        <dbReference type="Proteomes" id="UP000028547"/>
    </source>
</evidence>
<feature type="non-terminal residue" evidence="4">
    <location>
        <position position="1"/>
    </location>
</feature>
<comment type="caution">
    <text evidence="4">The sequence shown here is derived from an EMBL/GenBank/DDBJ whole genome shotgun (WGS) entry which is preliminary data.</text>
</comment>
<dbReference type="InterPro" id="IPR051553">
    <property type="entry name" value="Ran_GTPase-activating"/>
</dbReference>
<reference evidence="4 5" key="1">
    <citation type="submission" date="2014-07" db="EMBL/GenBank/DDBJ databases">
        <title>Draft Genome Sequence of Gephyronic Acid Producer, Cystobacter violaceus Strain Cb vi76.</title>
        <authorList>
            <person name="Stevens D.C."/>
            <person name="Young J."/>
            <person name="Carmichael R."/>
            <person name="Tan J."/>
            <person name="Taylor R.E."/>
        </authorList>
    </citation>
    <scope>NUCLEOTIDE SEQUENCE [LARGE SCALE GENOMIC DNA]</scope>
    <source>
        <strain evidence="4 5">Cb vi76</strain>
    </source>
</reference>
<sequence length="265" mass="28167">NNANGQLGRTTATPFDAIPAQVPGLTGVETLSAGFGHSLALREDGTVWAWGSNSFRQLGFPETTRSNPTPRQVPALTGVTDVSAGVYFSLVRRAGGSVWAWGLDPSVRFPREGDHTPRRVDGPKHVIALAAGARPLVMEKNGTVWGWGWNSTGVLGTGSNIRSTPVRARGLSGLVSISAGYRHVLALREDGTVWGWGDNLFMQLSPYLPELQTTPFQVTELPKVVAIATSASHSLAVAEDGTVWGWGDNSTGQLGPFVTTIDPVR</sequence>
<feature type="domain" description="RCC1-like" evidence="3">
    <location>
        <begin position="2"/>
        <end position="255"/>
    </location>
</feature>
<organism evidence="4 5">
    <name type="scientific">Archangium violaceum Cb vi76</name>
    <dbReference type="NCBI Taxonomy" id="1406225"/>
    <lineage>
        <taxon>Bacteria</taxon>
        <taxon>Pseudomonadati</taxon>
        <taxon>Myxococcota</taxon>
        <taxon>Myxococcia</taxon>
        <taxon>Myxococcales</taxon>
        <taxon>Cystobacterineae</taxon>
        <taxon>Archangiaceae</taxon>
        <taxon>Archangium</taxon>
    </lineage>
</organism>
<evidence type="ECO:0000259" key="3">
    <source>
        <dbReference type="Pfam" id="PF25390"/>
    </source>
</evidence>
<keyword evidence="1" id="KW-0344">Guanine-nucleotide releasing factor</keyword>
<dbReference type="PANTHER" id="PTHR45982">
    <property type="entry name" value="REGULATOR OF CHROMOSOME CONDENSATION"/>
    <property type="match status" value="1"/>
</dbReference>
<dbReference type="PRINTS" id="PR00633">
    <property type="entry name" value="RCCNDNSATION"/>
</dbReference>
<dbReference type="PROSITE" id="PS00626">
    <property type="entry name" value="RCC1_2"/>
    <property type="match status" value="1"/>
</dbReference>
<feature type="non-terminal residue" evidence="4">
    <location>
        <position position="265"/>
    </location>
</feature>
<dbReference type="RefSeq" id="WP_043410887.1">
    <property type="nucleotide sequence ID" value="NZ_JPMI01000324.1"/>
</dbReference>
<dbReference type="AlphaFoldDB" id="A0A084SH90"/>
<dbReference type="GO" id="GO:0005737">
    <property type="term" value="C:cytoplasm"/>
    <property type="evidence" value="ECO:0007669"/>
    <property type="project" value="TreeGrafter"/>
</dbReference>
<dbReference type="InterPro" id="IPR058923">
    <property type="entry name" value="RCC1-like_dom"/>
</dbReference>
<dbReference type="PROSITE" id="PS50012">
    <property type="entry name" value="RCC1_3"/>
    <property type="match status" value="4"/>
</dbReference>
<evidence type="ECO:0000256" key="1">
    <source>
        <dbReference type="ARBA" id="ARBA00022658"/>
    </source>
</evidence>
<dbReference type="InterPro" id="IPR000408">
    <property type="entry name" value="Reg_chr_condens"/>
</dbReference>